<dbReference type="InterPro" id="IPR031472">
    <property type="entry name" value="MAT1-1-2/MatA-2/Smr1"/>
</dbReference>
<accession>A0A386H8A5</accession>
<sequence>MDSSFSFSPLWEDKSIIYKPEKALNELYSKTISLVLRKIKLPKEGEEFSPRDIVRSVDIVIKQILLDLSIDNEVVEKIRSSHIRLLGPGNKPGSPINAVDAALIKWYIQAAAVLYSRRGPHLPRRWIGGYRHSHPLANLGFMTILRVLEDWTHPKDPKLQAASLISKAAIAVLYAAYTIVPHIETFPFNHLARMPVSQARELFLKVFVSVSGNVYNDDETLVAPPAFEYGVSHEHVRISRGGKKLLVKVYSQENWRSVPDWHPYRKLPGSPWNNYIRNIEQPTFSTDPSRLPCTEIDYSLPTKSMLLARQLKEKYAATRVYLDSIQPNFLSALSEDDRTLQYLWLAQESGLSYAEDCPDDTTAESFIDVDNEYLYHTPAIQKPRADPSGYLTLPFMSTAIQAVHLHSDPTEPDHDFLIMTFKQDLGGSLNW</sequence>
<dbReference type="AlphaFoldDB" id="A0A386H8A5"/>
<dbReference type="Pfam" id="PF17043">
    <property type="entry name" value="MAT1-1-2"/>
    <property type="match status" value="1"/>
</dbReference>
<protein>
    <submittedName>
        <fullName evidence="1">Mating type protein 1-1-2</fullName>
    </submittedName>
</protein>
<proteinExistence type="predicted"/>
<reference evidence="1" key="1">
    <citation type="journal article" date="2018" name="Mycologia">
        <title>Fusarium austroafricanum sp. nov., a novel microcycle macroconidium-producing species in the F. concolor species complex from South Africa.</title>
        <authorList>
            <person name="Jacobs-Venter A."/>
            <person name="Laraba I."/>
            <person name="Geiser D.M."/>
            <person name="Busman M."/>
            <person name="Vaughan M.M."/>
            <person name="Proctor R.H."/>
            <person name="McCormick S.P."/>
            <person name="O'Donnell K."/>
        </authorList>
    </citation>
    <scope>NUCLEOTIDE SEQUENCE</scope>
    <source>
        <strain evidence="1">NRRL_25385</strain>
    </source>
</reference>
<dbReference type="EMBL" id="MH742713">
    <property type="protein sequence ID" value="AYD41912.1"/>
    <property type="molecule type" value="Genomic_DNA"/>
</dbReference>
<name>A0A386H8A5_9HYPO</name>
<gene>
    <name evidence="1" type="primary">MAT 1-1-2</name>
</gene>
<organism evidence="1">
    <name type="scientific">Fusarium anguioides</name>
    <dbReference type="NCBI Taxonomy" id="183586"/>
    <lineage>
        <taxon>Eukaryota</taxon>
        <taxon>Fungi</taxon>
        <taxon>Dikarya</taxon>
        <taxon>Ascomycota</taxon>
        <taxon>Pezizomycotina</taxon>
        <taxon>Sordariomycetes</taxon>
        <taxon>Hypocreomycetidae</taxon>
        <taxon>Hypocreales</taxon>
        <taxon>Nectriaceae</taxon>
        <taxon>Fusarium</taxon>
        <taxon>Fusarium concolor species complex</taxon>
    </lineage>
</organism>
<evidence type="ECO:0000313" key="1">
    <source>
        <dbReference type="EMBL" id="AYD41912.1"/>
    </source>
</evidence>